<gene>
    <name evidence="1" type="ORF">GCM10009744_19000</name>
</gene>
<keyword evidence="2" id="KW-1185">Reference proteome</keyword>
<dbReference type="EMBL" id="BAAANE010000004">
    <property type="protein sequence ID" value="GAA1631042.1"/>
    <property type="molecule type" value="Genomic_DNA"/>
</dbReference>
<dbReference type="Proteomes" id="UP001501319">
    <property type="component" value="Unassembled WGS sequence"/>
</dbReference>
<comment type="caution">
    <text evidence="1">The sequence shown here is derived from an EMBL/GenBank/DDBJ whole genome shotgun (WGS) entry which is preliminary data.</text>
</comment>
<evidence type="ECO:0000313" key="1">
    <source>
        <dbReference type="EMBL" id="GAA1631042.1"/>
    </source>
</evidence>
<dbReference type="Pfam" id="PF12686">
    <property type="entry name" value="DUF3800"/>
    <property type="match status" value="1"/>
</dbReference>
<sequence length="338" mass="37671">MEVACDESGFSGSNLLDPTSELITHAGVDLAMDAAAEYVELIRARFQYSPTEYKSNQLLRSQQREVLEWLLGTLRGRGHVHLTHKRLFVVTRVLDLLLGEPTYAAGTSLAPEFREVARALYRDGPATFGAERWDEFLAAFVTMMRTKRRRVINQPAIEKFYHHLGELRSGQFDEILTRLRASRPRAEEVLTLLLDDRSTVPPPLEPMLSALVDTTLYWSSGGRSVFIVHDEQSALRAYRVTHIQEVLAAAVPGRLPLLGVEMVDSRSDPRIQLADLLAGSARRIATAELHGQGDPGLSALLQPYVDRSSLWADESSWTRLSGVPGLSPSKCDEPLTNR</sequence>
<evidence type="ECO:0000313" key="2">
    <source>
        <dbReference type="Proteomes" id="UP001501319"/>
    </source>
</evidence>
<proteinExistence type="predicted"/>
<name>A0ABN2F513_9ACTN</name>
<dbReference type="InterPro" id="IPR024524">
    <property type="entry name" value="DUF3800"/>
</dbReference>
<organism evidence="1 2">
    <name type="scientific">Kribbella alba</name>
    <dbReference type="NCBI Taxonomy" id="190197"/>
    <lineage>
        <taxon>Bacteria</taxon>
        <taxon>Bacillati</taxon>
        <taxon>Actinomycetota</taxon>
        <taxon>Actinomycetes</taxon>
        <taxon>Propionibacteriales</taxon>
        <taxon>Kribbellaceae</taxon>
        <taxon>Kribbella</taxon>
    </lineage>
</organism>
<accession>A0ABN2F513</accession>
<protein>
    <recommendedName>
        <fullName evidence="3">DUF3800 domain-containing protein</fullName>
    </recommendedName>
</protein>
<evidence type="ECO:0008006" key="3">
    <source>
        <dbReference type="Google" id="ProtNLM"/>
    </source>
</evidence>
<reference evidence="1 2" key="1">
    <citation type="journal article" date="2019" name="Int. J. Syst. Evol. Microbiol.">
        <title>The Global Catalogue of Microorganisms (GCM) 10K type strain sequencing project: providing services to taxonomists for standard genome sequencing and annotation.</title>
        <authorList>
            <consortium name="The Broad Institute Genomics Platform"/>
            <consortium name="The Broad Institute Genome Sequencing Center for Infectious Disease"/>
            <person name="Wu L."/>
            <person name="Ma J."/>
        </authorList>
    </citation>
    <scope>NUCLEOTIDE SEQUENCE [LARGE SCALE GENOMIC DNA]</scope>
    <source>
        <strain evidence="1 2">JCM 14306</strain>
    </source>
</reference>
<dbReference type="RefSeq" id="WP_344110593.1">
    <property type="nucleotide sequence ID" value="NZ_BAAANE010000004.1"/>
</dbReference>